<keyword evidence="8 12" id="KW-0630">Potassium</keyword>
<reference evidence="15" key="1">
    <citation type="submission" date="2018-06" db="EMBL/GenBank/DDBJ databases">
        <title>Description of Blautia argi sp. nov., a new anaerobic isolated from dog feces.</title>
        <authorList>
            <person name="Chang Y.-H."/>
            <person name="Paek J."/>
            <person name="Shin Y."/>
        </authorList>
    </citation>
    <scope>NUCLEOTIDE SEQUENCE [LARGE SCALE GENOMIC DNA]</scope>
    <source>
        <strain evidence="15">KCTC 15426</strain>
    </source>
</reference>
<evidence type="ECO:0000256" key="9">
    <source>
        <dbReference type="ARBA" id="ARBA00022989"/>
    </source>
</evidence>
<feature type="transmembrane region" description="Helical" evidence="13">
    <location>
        <begin position="37"/>
        <end position="57"/>
    </location>
</feature>
<feature type="transmembrane region" description="Helical" evidence="13">
    <location>
        <begin position="393"/>
        <end position="411"/>
    </location>
</feature>
<keyword evidence="6" id="KW-0633">Potassium transport</keyword>
<dbReference type="PANTHER" id="PTHR32024:SF2">
    <property type="entry name" value="TRK SYSTEM POTASSIUM UPTAKE PROTEIN TRKG-RELATED"/>
    <property type="match status" value="1"/>
</dbReference>
<dbReference type="PANTHER" id="PTHR32024">
    <property type="entry name" value="TRK SYSTEM POTASSIUM UPTAKE PROTEIN TRKG-RELATED"/>
    <property type="match status" value="1"/>
</dbReference>
<comment type="similarity">
    <text evidence="2">Belongs to the TrkH potassium transport family.</text>
</comment>
<keyword evidence="9 13" id="KW-1133">Transmembrane helix</keyword>
<dbReference type="GO" id="GO:0005886">
    <property type="term" value="C:plasma membrane"/>
    <property type="evidence" value="ECO:0007669"/>
    <property type="project" value="UniProtKB-SubCell"/>
</dbReference>
<evidence type="ECO:0000313" key="15">
    <source>
        <dbReference type="Proteomes" id="UP000250003"/>
    </source>
</evidence>
<accession>A0A2Z4U8H7</accession>
<evidence type="ECO:0000256" key="5">
    <source>
        <dbReference type="ARBA" id="ARBA00022519"/>
    </source>
</evidence>
<evidence type="ECO:0000256" key="12">
    <source>
        <dbReference type="PIRSR" id="PIRSR006247-1"/>
    </source>
</evidence>
<name>A0A2Z4U8H7_9FIRM</name>
<gene>
    <name evidence="14" type="ORF">DQQ01_03040</name>
</gene>
<evidence type="ECO:0000256" key="10">
    <source>
        <dbReference type="ARBA" id="ARBA00023065"/>
    </source>
</evidence>
<feature type="transmembrane region" description="Helical" evidence="13">
    <location>
        <begin position="452"/>
        <end position="473"/>
    </location>
</feature>
<feature type="transmembrane region" description="Helical" evidence="13">
    <location>
        <begin position="270"/>
        <end position="288"/>
    </location>
</feature>
<keyword evidence="5" id="KW-0997">Cell inner membrane</keyword>
<keyword evidence="3" id="KW-0813">Transport</keyword>
<sequence length="480" mass="52958">MNYAIVKSIIGRVLHFEAAFMMLPCVTAVIYKEESGWSFFFTALVCVLLGSLLTRKAPKNSVFYVKEGFVSVALSWIVLSIMGSIPFLVGGVITNPIDALFETVSGFTTTGASILTDVEILPKCMLMWRSFTHWIGGMGVLVFLLSFMHAHGSGSHMNLMKAESPGPSVSKLKPTVQSTAKVLYMIYIFLTFLEIILLLLGGMPLFDTLTTSFGTAGTGGFGIKNDSLGGYSPYIQVVVTVFMILFGINFSAFFLILCKKFTQAFRMEEVRCYLGIILATTVFITFNIRNLYGSFGEALRHAAFQVGSIITTTGYATTDFNTWPEVSRTILVLLMFVGACAGSTGGGIKVSRFVILIKTIKKELHTLLHPRSVRKLKMDGHTLEHEVVRATNVFLIAYVLVFAFSVFLIGFDNFDMITNFTAVASTLNNIGPGLELVGPTQNFSIFSNGAKLVLTFDMLAGRLELFPMLLLFVRDTWKRY</sequence>
<keyword evidence="7 13" id="KW-0812">Transmembrane</keyword>
<dbReference type="AlphaFoldDB" id="A0A2Z4U8H7"/>
<feature type="transmembrane region" description="Helical" evidence="13">
    <location>
        <begin position="131"/>
        <end position="150"/>
    </location>
</feature>
<feature type="transmembrane region" description="Helical" evidence="13">
    <location>
        <begin position="330"/>
        <end position="348"/>
    </location>
</feature>
<dbReference type="GO" id="GO:0046872">
    <property type="term" value="F:metal ion binding"/>
    <property type="evidence" value="ECO:0007669"/>
    <property type="project" value="UniProtKB-KW"/>
</dbReference>
<organism evidence="14 15">
    <name type="scientific">Blautia argi</name>
    <dbReference type="NCBI Taxonomy" id="1912897"/>
    <lineage>
        <taxon>Bacteria</taxon>
        <taxon>Bacillati</taxon>
        <taxon>Bacillota</taxon>
        <taxon>Clostridia</taxon>
        <taxon>Lachnospirales</taxon>
        <taxon>Lachnospiraceae</taxon>
        <taxon>Blautia</taxon>
    </lineage>
</organism>
<dbReference type="RefSeq" id="WP_111918313.1">
    <property type="nucleotide sequence ID" value="NZ_CAUWHR010000018.1"/>
</dbReference>
<proteinExistence type="inferred from homology"/>
<dbReference type="PIRSF" id="PIRSF006247">
    <property type="entry name" value="TrkH"/>
    <property type="match status" value="1"/>
</dbReference>
<evidence type="ECO:0000256" key="4">
    <source>
        <dbReference type="ARBA" id="ARBA00022475"/>
    </source>
</evidence>
<evidence type="ECO:0000256" key="8">
    <source>
        <dbReference type="ARBA" id="ARBA00022958"/>
    </source>
</evidence>
<dbReference type="Proteomes" id="UP000250003">
    <property type="component" value="Chromosome"/>
</dbReference>
<dbReference type="Pfam" id="PF02386">
    <property type="entry name" value="TrkH"/>
    <property type="match status" value="1"/>
</dbReference>
<evidence type="ECO:0000256" key="7">
    <source>
        <dbReference type="ARBA" id="ARBA00022692"/>
    </source>
</evidence>
<evidence type="ECO:0000256" key="6">
    <source>
        <dbReference type="ARBA" id="ARBA00022538"/>
    </source>
</evidence>
<keyword evidence="15" id="KW-1185">Reference proteome</keyword>
<evidence type="ECO:0000256" key="3">
    <source>
        <dbReference type="ARBA" id="ARBA00022448"/>
    </source>
</evidence>
<comment type="subcellular location">
    <subcellularLocation>
        <location evidence="1">Cell inner membrane</location>
        <topology evidence="1">Multi-pass membrane protein</topology>
    </subcellularLocation>
</comment>
<feature type="binding site" evidence="12">
    <location>
        <position position="312"/>
    </location>
    <ligand>
        <name>K(+)</name>
        <dbReference type="ChEBI" id="CHEBI:29103"/>
    </ligand>
</feature>
<feature type="transmembrane region" description="Helical" evidence="13">
    <location>
        <begin position="69"/>
        <end position="93"/>
    </location>
</feature>
<evidence type="ECO:0000256" key="1">
    <source>
        <dbReference type="ARBA" id="ARBA00004429"/>
    </source>
</evidence>
<dbReference type="InterPro" id="IPR004772">
    <property type="entry name" value="TrkH"/>
</dbReference>
<evidence type="ECO:0000313" key="14">
    <source>
        <dbReference type="EMBL" id="AWY97300.1"/>
    </source>
</evidence>
<feature type="binding site" evidence="12">
    <location>
        <position position="219"/>
    </location>
    <ligand>
        <name>K(+)</name>
        <dbReference type="ChEBI" id="CHEBI:29103"/>
    </ligand>
</feature>
<protein>
    <submittedName>
        <fullName evidence="14">TrkH family potassium uptake protein</fullName>
    </submittedName>
</protein>
<evidence type="ECO:0000256" key="11">
    <source>
        <dbReference type="ARBA" id="ARBA00023136"/>
    </source>
</evidence>
<evidence type="ECO:0000256" key="2">
    <source>
        <dbReference type="ARBA" id="ARBA00009137"/>
    </source>
</evidence>
<feature type="binding site" evidence="12">
    <location>
        <position position="313"/>
    </location>
    <ligand>
        <name>K(+)</name>
        <dbReference type="ChEBI" id="CHEBI:29103"/>
    </ligand>
</feature>
<feature type="binding site" evidence="12">
    <location>
        <position position="110"/>
    </location>
    <ligand>
        <name>K(+)</name>
        <dbReference type="ChEBI" id="CHEBI:29103"/>
    </ligand>
</feature>
<dbReference type="KEGG" id="blau:DQQ01_03040"/>
<evidence type="ECO:0000256" key="13">
    <source>
        <dbReference type="SAM" id="Phobius"/>
    </source>
</evidence>
<dbReference type="InterPro" id="IPR003445">
    <property type="entry name" value="Cat_transpt"/>
</dbReference>
<dbReference type="GO" id="GO:0015379">
    <property type="term" value="F:potassium:chloride symporter activity"/>
    <property type="evidence" value="ECO:0007669"/>
    <property type="project" value="InterPro"/>
</dbReference>
<dbReference type="OrthoDB" id="9810952at2"/>
<feature type="transmembrane region" description="Helical" evidence="13">
    <location>
        <begin position="182"/>
        <end position="206"/>
    </location>
</feature>
<keyword evidence="10" id="KW-0406">Ion transport</keyword>
<keyword evidence="4" id="KW-1003">Cell membrane</keyword>
<dbReference type="EMBL" id="CP030280">
    <property type="protein sequence ID" value="AWY97300.1"/>
    <property type="molecule type" value="Genomic_DNA"/>
</dbReference>
<feature type="transmembrane region" description="Helical" evidence="13">
    <location>
        <begin position="234"/>
        <end position="258"/>
    </location>
</feature>
<feature type="binding site" evidence="12">
    <location>
        <position position="109"/>
    </location>
    <ligand>
        <name>K(+)</name>
        <dbReference type="ChEBI" id="CHEBI:29103"/>
    </ligand>
</feature>
<feature type="binding site" evidence="12">
    <location>
        <position position="429"/>
    </location>
    <ligand>
        <name>K(+)</name>
        <dbReference type="ChEBI" id="CHEBI:29103"/>
    </ligand>
</feature>
<keyword evidence="11 13" id="KW-0472">Membrane</keyword>
<keyword evidence="12" id="KW-0479">Metal-binding</keyword>
<feature type="transmembrane region" description="Helical" evidence="13">
    <location>
        <begin position="12"/>
        <end position="31"/>
    </location>
</feature>